<dbReference type="GO" id="GO:0000049">
    <property type="term" value="F:tRNA binding"/>
    <property type="evidence" value="ECO:0007669"/>
    <property type="project" value="InterPro"/>
</dbReference>
<keyword evidence="2" id="KW-0540">Nuclease</keyword>
<evidence type="ECO:0000256" key="4">
    <source>
        <dbReference type="ARBA" id="ARBA00022801"/>
    </source>
</evidence>
<evidence type="ECO:0000256" key="1">
    <source>
        <dbReference type="ARBA" id="ARBA00022694"/>
    </source>
</evidence>
<dbReference type="HAMAP" id="MF_00227">
    <property type="entry name" value="RNase_P"/>
    <property type="match status" value="1"/>
</dbReference>
<dbReference type="NCBIfam" id="TIGR00188">
    <property type="entry name" value="rnpA"/>
    <property type="match status" value="1"/>
</dbReference>
<dbReference type="Gene3D" id="3.30.230.10">
    <property type="match status" value="1"/>
</dbReference>
<dbReference type="SUPFAM" id="SSF54211">
    <property type="entry name" value="Ribosomal protein S5 domain 2-like"/>
    <property type="match status" value="1"/>
</dbReference>
<proteinExistence type="inferred from homology"/>
<keyword evidence="5" id="KW-0694">RNA-binding</keyword>
<dbReference type="InterPro" id="IPR014721">
    <property type="entry name" value="Ribsml_uS5_D2-typ_fold_subgr"/>
</dbReference>
<evidence type="ECO:0000256" key="5">
    <source>
        <dbReference type="ARBA" id="ARBA00022884"/>
    </source>
</evidence>
<dbReference type="GO" id="GO:0030677">
    <property type="term" value="C:ribonuclease P complex"/>
    <property type="evidence" value="ECO:0007669"/>
    <property type="project" value="TreeGrafter"/>
</dbReference>
<name>A0A6J7J841_9ZZZZ</name>
<keyword evidence="1" id="KW-0819">tRNA processing</keyword>
<reference evidence="6" key="1">
    <citation type="submission" date="2020-05" db="EMBL/GenBank/DDBJ databases">
        <authorList>
            <person name="Chiriac C."/>
            <person name="Salcher M."/>
            <person name="Ghai R."/>
            <person name="Kavagutti S V."/>
        </authorList>
    </citation>
    <scope>NUCLEOTIDE SEQUENCE</scope>
</reference>
<organism evidence="6">
    <name type="scientific">freshwater metagenome</name>
    <dbReference type="NCBI Taxonomy" id="449393"/>
    <lineage>
        <taxon>unclassified sequences</taxon>
        <taxon>metagenomes</taxon>
        <taxon>ecological metagenomes</taxon>
    </lineage>
</organism>
<keyword evidence="4" id="KW-0378">Hydrolase</keyword>
<dbReference type="AlphaFoldDB" id="A0A6J7J841"/>
<gene>
    <name evidence="6" type="ORF">UFOPK3772_00798</name>
</gene>
<dbReference type="GO" id="GO:0042781">
    <property type="term" value="F:3'-tRNA processing endoribonuclease activity"/>
    <property type="evidence" value="ECO:0007669"/>
    <property type="project" value="TreeGrafter"/>
</dbReference>
<evidence type="ECO:0000256" key="2">
    <source>
        <dbReference type="ARBA" id="ARBA00022722"/>
    </source>
</evidence>
<protein>
    <submittedName>
        <fullName evidence="6">Unannotated protein</fullName>
    </submittedName>
</protein>
<dbReference type="PANTHER" id="PTHR33992:SF1">
    <property type="entry name" value="RIBONUCLEASE P PROTEIN COMPONENT"/>
    <property type="match status" value="1"/>
</dbReference>
<dbReference type="InterPro" id="IPR000100">
    <property type="entry name" value="RNase_P"/>
</dbReference>
<evidence type="ECO:0000256" key="3">
    <source>
        <dbReference type="ARBA" id="ARBA00022759"/>
    </source>
</evidence>
<dbReference type="EMBL" id="CAFBNE010000017">
    <property type="protein sequence ID" value="CAB4939279.1"/>
    <property type="molecule type" value="Genomic_DNA"/>
</dbReference>
<sequence length="117" mass="12450">MLASGNRLRRSTDFQLVARRGIRVSRSCLVIHVSPPPSEPFGLTRVGLSVGKGVGGSVVRHRVARRLREEMRERLSLLPSGSTIVVRALPGAAAASSRKLGQELASALASAALKLSR</sequence>
<dbReference type="PANTHER" id="PTHR33992">
    <property type="entry name" value="RIBONUCLEASE P PROTEIN COMPONENT"/>
    <property type="match status" value="1"/>
</dbReference>
<evidence type="ECO:0000313" key="6">
    <source>
        <dbReference type="EMBL" id="CAB4939279.1"/>
    </source>
</evidence>
<dbReference type="GO" id="GO:0004526">
    <property type="term" value="F:ribonuclease P activity"/>
    <property type="evidence" value="ECO:0007669"/>
    <property type="project" value="InterPro"/>
</dbReference>
<dbReference type="Pfam" id="PF00825">
    <property type="entry name" value="Ribonuclease_P"/>
    <property type="match status" value="1"/>
</dbReference>
<accession>A0A6J7J841</accession>
<dbReference type="InterPro" id="IPR020568">
    <property type="entry name" value="Ribosomal_Su5_D2-typ_SF"/>
</dbReference>
<keyword evidence="3" id="KW-0255">Endonuclease</keyword>